<dbReference type="GO" id="GO:0005975">
    <property type="term" value="P:carbohydrate metabolic process"/>
    <property type="evidence" value="ECO:0007669"/>
    <property type="project" value="InterPro"/>
</dbReference>
<evidence type="ECO:0000313" key="2">
    <source>
        <dbReference type="Proteomes" id="UP001144372"/>
    </source>
</evidence>
<dbReference type="Proteomes" id="UP001144372">
    <property type="component" value="Unassembled WGS sequence"/>
</dbReference>
<proteinExistence type="predicted"/>
<dbReference type="EMBL" id="BSDR01000001">
    <property type="protein sequence ID" value="GLI35837.1"/>
    <property type="molecule type" value="Genomic_DNA"/>
</dbReference>
<reference evidence="1" key="1">
    <citation type="submission" date="2022-12" db="EMBL/GenBank/DDBJ databases">
        <title>Reference genome sequencing for broad-spectrum identification of bacterial and archaeal isolates by mass spectrometry.</title>
        <authorList>
            <person name="Sekiguchi Y."/>
            <person name="Tourlousse D.M."/>
        </authorList>
    </citation>
    <scope>NUCLEOTIDE SEQUENCE</scope>
    <source>
        <strain evidence="1">ASRB1</strain>
    </source>
</reference>
<dbReference type="AlphaFoldDB" id="A0A9W6FVZ8"/>
<dbReference type="PANTHER" id="PTHR30105">
    <property type="entry name" value="UNCHARACTERIZED YIBQ-RELATED"/>
    <property type="match status" value="1"/>
</dbReference>
<dbReference type="CDD" id="cd10936">
    <property type="entry name" value="CE4_DAC2"/>
    <property type="match status" value="1"/>
</dbReference>
<comment type="caution">
    <text evidence="1">The sequence shown here is derived from an EMBL/GenBank/DDBJ whole genome shotgun (WGS) entry which is preliminary data.</text>
</comment>
<dbReference type="InterPro" id="IPR006837">
    <property type="entry name" value="Divergent_DAC"/>
</dbReference>
<gene>
    <name evidence="1" type="ORF">DAMNIGENAA_32700</name>
</gene>
<sequence length="212" mass="23998">MAKNFLKVPLPLTFSILPYQRHSREIAKLVHDHHREVILHLPMEPQGYPKTNPGEGALLLSMSEKKIQDALESAIDSGFHISGVNNHMGSRFTENRDSMKILIRELSRRNLYFLDSYTSPRSVGMAIARDFRVPTARRDIFLDHVTTEDFTRSQINQLIRKAKIEGTAIAIGHPHESTLRVLLEASKLFEKEAVAVVPAGELMKNHPSPSEK</sequence>
<dbReference type="Gene3D" id="3.20.20.370">
    <property type="entry name" value="Glycoside hydrolase/deacetylase"/>
    <property type="match status" value="1"/>
</dbReference>
<dbReference type="InterPro" id="IPR011330">
    <property type="entry name" value="Glyco_hydro/deAcase_b/a-brl"/>
</dbReference>
<keyword evidence="2" id="KW-1185">Reference proteome</keyword>
<organism evidence="1 2">
    <name type="scientific">Desulforhabdus amnigena</name>
    <dbReference type="NCBI Taxonomy" id="40218"/>
    <lineage>
        <taxon>Bacteria</taxon>
        <taxon>Pseudomonadati</taxon>
        <taxon>Thermodesulfobacteriota</taxon>
        <taxon>Syntrophobacteria</taxon>
        <taxon>Syntrophobacterales</taxon>
        <taxon>Syntrophobacteraceae</taxon>
        <taxon>Desulforhabdus</taxon>
    </lineage>
</organism>
<name>A0A9W6FVZ8_9BACT</name>
<dbReference type="PANTHER" id="PTHR30105:SF2">
    <property type="entry name" value="DIVERGENT POLYSACCHARIDE DEACETYLASE SUPERFAMILY"/>
    <property type="match status" value="1"/>
</dbReference>
<evidence type="ECO:0000313" key="1">
    <source>
        <dbReference type="EMBL" id="GLI35837.1"/>
    </source>
</evidence>
<dbReference type="SUPFAM" id="SSF88713">
    <property type="entry name" value="Glycoside hydrolase/deacetylase"/>
    <property type="match status" value="1"/>
</dbReference>
<protein>
    <recommendedName>
        <fullName evidence="3">Divergent polysaccharide deacetylase family protein</fullName>
    </recommendedName>
</protein>
<evidence type="ECO:0008006" key="3">
    <source>
        <dbReference type="Google" id="ProtNLM"/>
    </source>
</evidence>
<dbReference type="Pfam" id="PF04748">
    <property type="entry name" value="Polysacc_deac_2"/>
    <property type="match status" value="1"/>
</dbReference>
<accession>A0A9W6FVZ8</accession>